<sequence length="310" mass="33892">MTQFTKPKENATVFHIDMDVMKERMSMFYLPAQVRVQADVATVLKQMLRGVERHGNESFTDIEVLHRRITQHRMLLDKVAQRDLQAASRLGSVDDIDLSQFLTALRQCLPENNLVLNESISNYPAVWKYIAPTRPGCEFPSQSGRHGRGLTPAAALITSGGSSLGWALGAAVGAALAGQADLKYAKDLITVIVGDGSYIFGIPSAAFWMARRYDTPFLTIVLNNGGYKSPRLSMLGVYPDGQGSSSSAGSLNISFDPQPPNYGLIAEAAGGAWWKQVKETSESVVAIQEGIDMVRNQRRCAVIEVVLPKF</sequence>
<keyword evidence="2" id="KW-1185">Reference proteome</keyword>
<organism evidence="1 2">
    <name type="scientific">Naganishia vaughanmartiniae</name>
    <dbReference type="NCBI Taxonomy" id="1424756"/>
    <lineage>
        <taxon>Eukaryota</taxon>
        <taxon>Fungi</taxon>
        <taxon>Dikarya</taxon>
        <taxon>Basidiomycota</taxon>
        <taxon>Agaricomycotina</taxon>
        <taxon>Tremellomycetes</taxon>
        <taxon>Filobasidiales</taxon>
        <taxon>Filobasidiaceae</taxon>
        <taxon>Naganishia</taxon>
    </lineage>
</organism>
<proteinExistence type="predicted"/>
<dbReference type="EMBL" id="JASBWU010000015">
    <property type="protein sequence ID" value="KAJ9115965.1"/>
    <property type="molecule type" value="Genomic_DNA"/>
</dbReference>
<comment type="caution">
    <text evidence="1">The sequence shown here is derived from an EMBL/GenBank/DDBJ whole genome shotgun (WGS) entry which is preliminary data.</text>
</comment>
<evidence type="ECO:0000313" key="1">
    <source>
        <dbReference type="EMBL" id="KAJ9115965.1"/>
    </source>
</evidence>
<reference evidence="1" key="1">
    <citation type="submission" date="2023-04" db="EMBL/GenBank/DDBJ databases">
        <title>Draft Genome sequencing of Naganishia species isolated from polar environments using Oxford Nanopore Technology.</title>
        <authorList>
            <person name="Leo P."/>
            <person name="Venkateswaran K."/>
        </authorList>
    </citation>
    <scope>NUCLEOTIDE SEQUENCE</scope>
    <source>
        <strain evidence="1">MNA-CCFEE 5425</strain>
    </source>
</reference>
<gene>
    <name evidence="1" type="ORF">QFC22_005108</name>
</gene>
<name>A0ACC2WXT5_9TREE</name>
<evidence type="ECO:0000313" key="2">
    <source>
        <dbReference type="Proteomes" id="UP001243375"/>
    </source>
</evidence>
<protein>
    <submittedName>
        <fullName evidence="1">Uncharacterized protein</fullName>
    </submittedName>
</protein>
<accession>A0ACC2WXT5</accession>
<dbReference type="Proteomes" id="UP001243375">
    <property type="component" value="Unassembled WGS sequence"/>
</dbReference>